<dbReference type="Gene3D" id="1.20.1280.140">
    <property type="match status" value="1"/>
</dbReference>
<feature type="compositionally biased region" description="Low complexity" evidence="8">
    <location>
        <begin position="176"/>
        <end position="230"/>
    </location>
</feature>
<evidence type="ECO:0000256" key="7">
    <source>
        <dbReference type="ARBA" id="ARBA00071527"/>
    </source>
</evidence>
<evidence type="ECO:0000313" key="9">
    <source>
        <dbReference type="EMBL" id="KAF2675079.1"/>
    </source>
</evidence>
<evidence type="ECO:0000256" key="6">
    <source>
        <dbReference type="ARBA" id="ARBA00060953"/>
    </source>
</evidence>
<evidence type="ECO:0000256" key="1">
    <source>
        <dbReference type="ARBA" id="ARBA00004191"/>
    </source>
</evidence>
<keyword evidence="5" id="KW-0446">Lipid-binding</keyword>
<evidence type="ECO:0000256" key="8">
    <source>
        <dbReference type="SAM" id="MobiDB-lite"/>
    </source>
</evidence>
<keyword evidence="4" id="KW-0732">Signal</keyword>
<gene>
    <name evidence="9" type="ORF">BT63DRAFT_436057</name>
</gene>
<evidence type="ECO:0000256" key="4">
    <source>
        <dbReference type="ARBA" id="ARBA00022729"/>
    </source>
</evidence>
<dbReference type="Pfam" id="PF12296">
    <property type="entry name" value="HsbA"/>
    <property type="match status" value="1"/>
</dbReference>
<comment type="similarity">
    <text evidence="6">Belongs to the cell wall mannoprotein 1 family.</text>
</comment>
<protein>
    <recommendedName>
        <fullName evidence="7">Cell wall mannoprotein 1</fullName>
    </recommendedName>
</protein>
<accession>A0A6A6URX7</accession>
<sequence length="255" mass="24679">MKFSNIASVATLALGVSGSLYRRDLTTINGVLTTIGTKLSALDSAVNAFSGDISALQSASDDVISTLKSGTSTISGTDTLSQTDAVGVATSVQTLETSVQKAVNDIISKKSAIVAGGFGGQVLKALQDQQSGSDALAKALTSKVPTELQSVATQLSAGIHTDIQKGIDAFQGTGGSAPASSSSKGGAAPTSTKTSAATSAVSAPTGSVAPISSGSSPSGTVSSAPSSPAVQTGAAAPAKTGSAFLAVAAVMGLLL</sequence>
<evidence type="ECO:0000256" key="3">
    <source>
        <dbReference type="ARBA" id="ARBA00022525"/>
    </source>
</evidence>
<dbReference type="Proteomes" id="UP000799302">
    <property type="component" value="Unassembled WGS sequence"/>
</dbReference>
<dbReference type="EMBL" id="MU004230">
    <property type="protein sequence ID" value="KAF2675079.1"/>
    <property type="molecule type" value="Genomic_DNA"/>
</dbReference>
<keyword evidence="10" id="KW-1185">Reference proteome</keyword>
<organism evidence="9 10">
    <name type="scientific">Microthyrium microscopicum</name>
    <dbReference type="NCBI Taxonomy" id="703497"/>
    <lineage>
        <taxon>Eukaryota</taxon>
        <taxon>Fungi</taxon>
        <taxon>Dikarya</taxon>
        <taxon>Ascomycota</taxon>
        <taxon>Pezizomycotina</taxon>
        <taxon>Dothideomycetes</taxon>
        <taxon>Dothideomycetes incertae sedis</taxon>
        <taxon>Microthyriales</taxon>
        <taxon>Microthyriaceae</taxon>
        <taxon>Microthyrium</taxon>
    </lineage>
</organism>
<name>A0A6A6URX7_9PEZI</name>
<dbReference type="AlphaFoldDB" id="A0A6A6URX7"/>
<dbReference type="GO" id="GO:0009277">
    <property type="term" value="C:fungal-type cell wall"/>
    <property type="evidence" value="ECO:0007669"/>
    <property type="project" value="UniProtKB-ARBA"/>
</dbReference>
<comment type="subcellular location">
    <subcellularLocation>
        <location evidence="1">Secreted</location>
        <location evidence="1">Cell wall</location>
    </subcellularLocation>
</comment>
<dbReference type="PANTHER" id="PTHR38123:SF6">
    <property type="entry name" value="CELL WALL SERINE-THREONINE-RICH GALACTOMANNOPROTEIN MP1 (AFU_ORTHOLOGUE AFUA_4G03240)"/>
    <property type="match status" value="1"/>
</dbReference>
<dbReference type="FunFam" id="1.20.1280.140:FF:000001">
    <property type="entry name" value="Cell wall serine-threonine-rich galactomannoprotein Mp1"/>
    <property type="match status" value="1"/>
</dbReference>
<keyword evidence="2" id="KW-0134">Cell wall</keyword>
<keyword evidence="3" id="KW-0964">Secreted</keyword>
<dbReference type="InterPro" id="IPR021054">
    <property type="entry name" value="Cell_wall_mannoprotein_1"/>
</dbReference>
<dbReference type="PANTHER" id="PTHR38123">
    <property type="entry name" value="CELL WALL SERINE-THREONINE-RICH GALACTOMANNOPROTEIN MP1 (AFU_ORTHOLOGUE AFUA_4G03240)"/>
    <property type="match status" value="1"/>
</dbReference>
<proteinExistence type="inferred from homology"/>
<evidence type="ECO:0000256" key="5">
    <source>
        <dbReference type="ARBA" id="ARBA00023121"/>
    </source>
</evidence>
<reference evidence="9" key="1">
    <citation type="journal article" date="2020" name="Stud. Mycol.">
        <title>101 Dothideomycetes genomes: a test case for predicting lifestyles and emergence of pathogens.</title>
        <authorList>
            <person name="Haridas S."/>
            <person name="Albert R."/>
            <person name="Binder M."/>
            <person name="Bloem J."/>
            <person name="Labutti K."/>
            <person name="Salamov A."/>
            <person name="Andreopoulos B."/>
            <person name="Baker S."/>
            <person name="Barry K."/>
            <person name="Bills G."/>
            <person name="Bluhm B."/>
            <person name="Cannon C."/>
            <person name="Castanera R."/>
            <person name="Culley D."/>
            <person name="Daum C."/>
            <person name="Ezra D."/>
            <person name="Gonzalez J."/>
            <person name="Henrissat B."/>
            <person name="Kuo A."/>
            <person name="Liang C."/>
            <person name="Lipzen A."/>
            <person name="Lutzoni F."/>
            <person name="Magnuson J."/>
            <person name="Mondo S."/>
            <person name="Nolan M."/>
            <person name="Ohm R."/>
            <person name="Pangilinan J."/>
            <person name="Park H.-J."/>
            <person name="Ramirez L."/>
            <person name="Alfaro M."/>
            <person name="Sun H."/>
            <person name="Tritt A."/>
            <person name="Yoshinaga Y."/>
            <person name="Zwiers L.-H."/>
            <person name="Turgeon B."/>
            <person name="Goodwin S."/>
            <person name="Spatafora J."/>
            <person name="Crous P."/>
            <person name="Grigoriev I."/>
        </authorList>
    </citation>
    <scope>NUCLEOTIDE SEQUENCE</scope>
    <source>
        <strain evidence="9">CBS 115976</strain>
    </source>
</reference>
<dbReference type="GO" id="GO:0005576">
    <property type="term" value="C:extracellular region"/>
    <property type="evidence" value="ECO:0007669"/>
    <property type="project" value="TreeGrafter"/>
</dbReference>
<feature type="region of interest" description="Disordered" evidence="8">
    <location>
        <begin position="170"/>
        <end position="233"/>
    </location>
</feature>
<dbReference type="OrthoDB" id="2422134at2759"/>
<dbReference type="GO" id="GO:0008289">
    <property type="term" value="F:lipid binding"/>
    <property type="evidence" value="ECO:0007669"/>
    <property type="project" value="UniProtKB-KW"/>
</dbReference>
<evidence type="ECO:0000313" key="10">
    <source>
        <dbReference type="Proteomes" id="UP000799302"/>
    </source>
</evidence>
<evidence type="ECO:0000256" key="2">
    <source>
        <dbReference type="ARBA" id="ARBA00022512"/>
    </source>
</evidence>